<proteinExistence type="predicted"/>
<accession>A0ABV7SXM7</accession>
<keyword evidence="1" id="KW-0472">Membrane</keyword>
<name>A0ABV7SXM7_9SPHN</name>
<dbReference type="Proteomes" id="UP001595713">
    <property type="component" value="Unassembled WGS sequence"/>
</dbReference>
<keyword evidence="3" id="KW-1185">Reference proteome</keyword>
<protein>
    <submittedName>
        <fullName evidence="2">Uncharacterized protein</fullName>
    </submittedName>
</protein>
<keyword evidence="1" id="KW-1133">Transmembrane helix</keyword>
<evidence type="ECO:0000313" key="2">
    <source>
        <dbReference type="EMBL" id="MFC3581047.1"/>
    </source>
</evidence>
<feature type="transmembrane region" description="Helical" evidence="1">
    <location>
        <begin position="12"/>
        <end position="30"/>
    </location>
</feature>
<organism evidence="2 3">
    <name type="scientific">Sphingomonas hylomeconis</name>
    <dbReference type="NCBI Taxonomy" id="1395958"/>
    <lineage>
        <taxon>Bacteria</taxon>
        <taxon>Pseudomonadati</taxon>
        <taxon>Pseudomonadota</taxon>
        <taxon>Alphaproteobacteria</taxon>
        <taxon>Sphingomonadales</taxon>
        <taxon>Sphingomonadaceae</taxon>
        <taxon>Sphingomonas</taxon>
    </lineage>
</organism>
<dbReference type="EMBL" id="JBHRXP010000007">
    <property type="protein sequence ID" value="MFC3581047.1"/>
    <property type="molecule type" value="Genomic_DNA"/>
</dbReference>
<sequence>MPFPVPSWPLSILVLQTLGIVSALLVLPLLPPRDGRMLLIPVGSDSAARLAPTALATGARLIARGPFPGSLVVQGQRGPLSSALRTVLIVAAPQSGCGSAGSPA</sequence>
<keyword evidence="1" id="KW-0812">Transmembrane</keyword>
<evidence type="ECO:0000256" key="1">
    <source>
        <dbReference type="SAM" id="Phobius"/>
    </source>
</evidence>
<dbReference type="RefSeq" id="WP_261294416.1">
    <property type="nucleotide sequence ID" value="NZ_JANQBK010000006.1"/>
</dbReference>
<evidence type="ECO:0000313" key="3">
    <source>
        <dbReference type="Proteomes" id="UP001595713"/>
    </source>
</evidence>
<reference evidence="3" key="1">
    <citation type="journal article" date="2019" name="Int. J. Syst. Evol. Microbiol.">
        <title>The Global Catalogue of Microorganisms (GCM) 10K type strain sequencing project: providing services to taxonomists for standard genome sequencing and annotation.</title>
        <authorList>
            <consortium name="The Broad Institute Genomics Platform"/>
            <consortium name="The Broad Institute Genome Sequencing Center for Infectious Disease"/>
            <person name="Wu L."/>
            <person name="Ma J."/>
        </authorList>
    </citation>
    <scope>NUCLEOTIDE SEQUENCE [LARGE SCALE GENOMIC DNA]</scope>
    <source>
        <strain evidence="3">KCTC 42739</strain>
    </source>
</reference>
<gene>
    <name evidence="2" type="ORF">ACFONA_12820</name>
</gene>
<comment type="caution">
    <text evidence="2">The sequence shown here is derived from an EMBL/GenBank/DDBJ whole genome shotgun (WGS) entry which is preliminary data.</text>
</comment>